<protein>
    <submittedName>
        <fullName evidence="1">Uncharacterized protein</fullName>
    </submittedName>
</protein>
<name>A0A7K3UKL1_9HYPH</name>
<dbReference type="AlphaFoldDB" id="A0A7K3UKL1"/>
<organism evidence="1 2">
    <name type="scientific">Rhizobium phaseoli</name>
    <dbReference type="NCBI Taxonomy" id="396"/>
    <lineage>
        <taxon>Bacteria</taxon>
        <taxon>Pseudomonadati</taxon>
        <taxon>Pseudomonadota</taxon>
        <taxon>Alphaproteobacteria</taxon>
        <taxon>Hyphomicrobiales</taxon>
        <taxon>Rhizobiaceae</taxon>
        <taxon>Rhizobium/Agrobacterium group</taxon>
        <taxon>Rhizobium</taxon>
    </lineage>
</organism>
<comment type="caution">
    <text evidence="1">The sequence shown here is derived from an EMBL/GenBank/DDBJ whole genome shotgun (WGS) entry which is preliminary data.</text>
</comment>
<dbReference type="EMBL" id="WUFT01000019">
    <property type="protein sequence ID" value="NEJ73794.1"/>
    <property type="molecule type" value="Genomic_DNA"/>
</dbReference>
<dbReference type="RefSeq" id="WP_164014492.1">
    <property type="nucleotide sequence ID" value="NZ_WUFT01000019.1"/>
</dbReference>
<proteinExistence type="predicted"/>
<evidence type="ECO:0000313" key="1">
    <source>
        <dbReference type="EMBL" id="NEJ73794.1"/>
    </source>
</evidence>
<sequence length="66" mass="6829">MLLKMTAGLSGPEFNLSPGDEYEFEDDEADRLIAAGFAEKAGAEPAPIKTKKGKANVVSTEGDAGA</sequence>
<gene>
    <name evidence="1" type="ORF">GR197_25175</name>
</gene>
<accession>A0A7K3UKL1</accession>
<dbReference type="Proteomes" id="UP000471753">
    <property type="component" value="Unassembled WGS sequence"/>
</dbReference>
<evidence type="ECO:0000313" key="2">
    <source>
        <dbReference type="Proteomes" id="UP000471753"/>
    </source>
</evidence>
<reference evidence="1 2" key="1">
    <citation type="submission" date="2019-12" db="EMBL/GenBank/DDBJ databases">
        <title>Rhizobium genotypes associated with high levels of biological nitrogen fixation by grain legumes in a temperate-maritime cropping system.</title>
        <authorList>
            <person name="Maluk M."/>
            <person name="Francesc Ferrando Molina F."/>
            <person name="Lopez Del Egido L."/>
            <person name="Lafos M."/>
            <person name="Langarica-Fuentes A."/>
            <person name="Gebre Yohannes G."/>
            <person name="Young M.W."/>
            <person name="Martin P."/>
            <person name="Gantlett R."/>
            <person name="Kenicer G."/>
            <person name="Hawes C."/>
            <person name="Begg G.S."/>
            <person name="Quilliam R.S."/>
            <person name="Squire G.R."/>
            <person name="Poole P.S."/>
            <person name="Young P.W."/>
            <person name="Iannetta P.M."/>
            <person name="James E.K."/>
        </authorList>
    </citation>
    <scope>NUCLEOTIDE SEQUENCE [LARGE SCALE GENOMIC DNA]</scope>
    <source>
        <strain evidence="1 2">JHI366</strain>
    </source>
</reference>